<evidence type="ECO:0000313" key="13">
    <source>
        <dbReference type="Proteomes" id="UP000191980"/>
    </source>
</evidence>
<keyword evidence="7 10" id="KW-0812">Transmembrane</keyword>
<evidence type="ECO:0000256" key="4">
    <source>
        <dbReference type="ARBA" id="ARBA00022475"/>
    </source>
</evidence>
<evidence type="ECO:0000256" key="2">
    <source>
        <dbReference type="ARBA" id="ARBA00009984"/>
    </source>
</evidence>
<dbReference type="PROSITE" id="PS00409">
    <property type="entry name" value="PROKAR_NTER_METHYL"/>
    <property type="match status" value="1"/>
</dbReference>
<keyword evidence="13" id="KW-1185">Reference proteome</keyword>
<gene>
    <name evidence="12" type="ORF">AU255_01930</name>
</gene>
<dbReference type="STRING" id="1420851.AU255_01930"/>
<dbReference type="Gene3D" id="3.30.700.10">
    <property type="entry name" value="Glycoprotein, Type 4 Pilin"/>
    <property type="match status" value="1"/>
</dbReference>
<evidence type="ECO:0000256" key="3">
    <source>
        <dbReference type="ARBA" id="ARBA00020042"/>
    </source>
</evidence>
<comment type="similarity">
    <text evidence="2">Belongs to the GSP G family.</text>
</comment>
<proteinExistence type="inferred from homology"/>
<accession>A0A1V8M562</accession>
<dbReference type="InterPro" id="IPR013545">
    <property type="entry name" value="T2SS_protein-GspG_C"/>
</dbReference>
<dbReference type="InterPro" id="IPR010054">
    <property type="entry name" value="Type2_sec_GspG"/>
</dbReference>
<dbReference type="PRINTS" id="PR00813">
    <property type="entry name" value="BCTERIALGSPG"/>
</dbReference>
<dbReference type="GO" id="GO:0015627">
    <property type="term" value="C:type II protein secretion system complex"/>
    <property type="evidence" value="ECO:0007669"/>
    <property type="project" value="InterPro"/>
</dbReference>
<reference evidence="12 13" key="1">
    <citation type="submission" date="2015-12" db="EMBL/GenBank/DDBJ databases">
        <authorList>
            <person name="Shamseldin A."/>
            <person name="Moawad H."/>
            <person name="Abd El-Rahim W.M."/>
            <person name="Sadowsky M.J."/>
        </authorList>
    </citation>
    <scope>NUCLEOTIDE SEQUENCE [LARGE SCALE GENOMIC DNA]</scope>
    <source>
        <strain evidence="12 13">WF1</strain>
    </source>
</reference>
<evidence type="ECO:0000313" key="12">
    <source>
        <dbReference type="EMBL" id="OQK16689.1"/>
    </source>
</evidence>
<evidence type="ECO:0000256" key="5">
    <source>
        <dbReference type="ARBA" id="ARBA00022481"/>
    </source>
</evidence>
<dbReference type="NCBIfam" id="TIGR01710">
    <property type="entry name" value="typeII_sec_gspG"/>
    <property type="match status" value="1"/>
</dbReference>
<dbReference type="Pfam" id="PF08334">
    <property type="entry name" value="T2SSG"/>
    <property type="match status" value="1"/>
</dbReference>
<dbReference type="SUPFAM" id="SSF54523">
    <property type="entry name" value="Pili subunits"/>
    <property type="match status" value="1"/>
</dbReference>
<protein>
    <recommendedName>
        <fullName evidence="3">Type II secretion system core protein G</fullName>
    </recommendedName>
</protein>
<dbReference type="NCBIfam" id="TIGR02532">
    <property type="entry name" value="IV_pilin_GFxxxE"/>
    <property type="match status" value="1"/>
</dbReference>
<sequence length="145" mass="15869">MRTKMKKANNAIQGFTLIELLVVLAIIGLLAGLVGPQVMKHLGGAKTKTARVQIEDLAGALDMYKMDVGRYPTSSEGLQALVERPSSARSWNGPYLRKNNVPQDPWIYDYHYVSPGEHGSFDLYSLGADNASGGEGEDQDVNSWE</sequence>
<name>A0A1V8M562_9GAMM</name>
<dbReference type="GO" id="GO:0015628">
    <property type="term" value="P:protein secretion by the type II secretion system"/>
    <property type="evidence" value="ECO:0007669"/>
    <property type="project" value="InterPro"/>
</dbReference>
<dbReference type="InterPro" id="IPR012902">
    <property type="entry name" value="N_methyl_site"/>
</dbReference>
<keyword evidence="8 10" id="KW-1133">Transmembrane helix</keyword>
<feature type="domain" description="Type II secretion system protein GspG C-terminal" evidence="11">
    <location>
        <begin position="37"/>
        <end position="144"/>
    </location>
</feature>
<evidence type="ECO:0000256" key="6">
    <source>
        <dbReference type="ARBA" id="ARBA00022519"/>
    </source>
</evidence>
<organism evidence="12 13">
    <name type="scientific">Methyloprofundus sedimenti</name>
    <dbReference type="NCBI Taxonomy" id="1420851"/>
    <lineage>
        <taxon>Bacteria</taxon>
        <taxon>Pseudomonadati</taxon>
        <taxon>Pseudomonadota</taxon>
        <taxon>Gammaproteobacteria</taxon>
        <taxon>Methylococcales</taxon>
        <taxon>Methylococcaceae</taxon>
        <taxon>Methyloprofundus</taxon>
    </lineage>
</organism>
<keyword evidence="4" id="KW-1003">Cell membrane</keyword>
<evidence type="ECO:0000256" key="7">
    <source>
        <dbReference type="ARBA" id="ARBA00022692"/>
    </source>
</evidence>
<dbReference type="GO" id="GO:0005886">
    <property type="term" value="C:plasma membrane"/>
    <property type="evidence" value="ECO:0007669"/>
    <property type="project" value="UniProtKB-SubCell"/>
</dbReference>
<feature type="transmembrane region" description="Helical" evidence="10">
    <location>
        <begin position="12"/>
        <end position="34"/>
    </location>
</feature>
<comment type="caution">
    <text evidence="12">The sequence shown here is derived from an EMBL/GenBank/DDBJ whole genome shotgun (WGS) entry which is preliminary data.</text>
</comment>
<dbReference type="OrthoDB" id="9795612at2"/>
<keyword evidence="5" id="KW-0488">Methylation</keyword>
<dbReference type="InterPro" id="IPR000983">
    <property type="entry name" value="Bac_GSPG_pilin"/>
</dbReference>
<evidence type="ECO:0000256" key="9">
    <source>
        <dbReference type="ARBA" id="ARBA00023136"/>
    </source>
</evidence>
<evidence type="ECO:0000256" key="10">
    <source>
        <dbReference type="SAM" id="Phobius"/>
    </source>
</evidence>
<dbReference type="Pfam" id="PF07963">
    <property type="entry name" value="N_methyl"/>
    <property type="match status" value="1"/>
</dbReference>
<dbReference type="PANTHER" id="PTHR30093:SF45">
    <property type="entry name" value="TYPE II SECRETION SYSTEM CORE PROTEIN G"/>
    <property type="match status" value="1"/>
</dbReference>
<evidence type="ECO:0000259" key="11">
    <source>
        <dbReference type="Pfam" id="PF08334"/>
    </source>
</evidence>
<comment type="subcellular location">
    <subcellularLocation>
        <location evidence="1">Cell inner membrane</location>
        <topology evidence="1">Single-pass membrane protein</topology>
    </subcellularLocation>
</comment>
<keyword evidence="9 10" id="KW-0472">Membrane</keyword>
<evidence type="ECO:0000256" key="1">
    <source>
        <dbReference type="ARBA" id="ARBA00004377"/>
    </source>
</evidence>
<dbReference type="InterPro" id="IPR045584">
    <property type="entry name" value="Pilin-like"/>
</dbReference>
<dbReference type="EMBL" id="LPUF01000001">
    <property type="protein sequence ID" value="OQK16689.1"/>
    <property type="molecule type" value="Genomic_DNA"/>
</dbReference>
<evidence type="ECO:0000256" key="8">
    <source>
        <dbReference type="ARBA" id="ARBA00022989"/>
    </source>
</evidence>
<keyword evidence="6" id="KW-0997">Cell inner membrane</keyword>
<dbReference type="PANTHER" id="PTHR30093">
    <property type="entry name" value="GENERAL SECRETION PATHWAY PROTEIN G"/>
    <property type="match status" value="1"/>
</dbReference>
<dbReference type="Proteomes" id="UP000191980">
    <property type="component" value="Unassembled WGS sequence"/>
</dbReference>
<dbReference type="AlphaFoldDB" id="A0A1V8M562"/>